<dbReference type="GO" id="GO:0004674">
    <property type="term" value="F:protein serine/threonine kinase activity"/>
    <property type="evidence" value="ECO:0007669"/>
    <property type="project" value="UniProtKB-KW"/>
</dbReference>
<dbReference type="Gene3D" id="3.30.430.20">
    <property type="entry name" value="Gnk2 domain, C-X8-C-X2-C motif"/>
    <property type="match status" value="4"/>
</dbReference>
<dbReference type="Gene3D" id="1.10.510.10">
    <property type="entry name" value="Transferase(Phosphotransferase) domain 1"/>
    <property type="match status" value="1"/>
</dbReference>
<keyword evidence="3" id="KW-0723">Serine/threonine-protein kinase</keyword>
<organism evidence="22 23">
    <name type="scientific">Cinnamomum micranthum f. kanehirae</name>
    <dbReference type="NCBI Taxonomy" id="337451"/>
    <lineage>
        <taxon>Eukaryota</taxon>
        <taxon>Viridiplantae</taxon>
        <taxon>Streptophyta</taxon>
        <taxon>Embryophyta</taxon>
        <taxon>Tracheophyta</taxon>
        <taxon>Spermatophyta</taxon>
        <taxon>Magnoliopsida</taxon>
        <taxon>Magnoliidae</taxon>
        <taxon>Laurales</taxon>
        <taxon>Lauraceae</taxon>
        <taxon>Cinnamomum</taxon>
    </lineage>
</organism>
<dbReference type="InterPro" id="IPR038408">
    <property type="entry name" value="GNK2_sf"/>
</dbReference>
<keyword evidence="14" id="KW-0325">Glycoprotein</keyword>
<keyword evidence="11" id="KW-1133">Transmembrane helix</keyword>
<keyword evidence="13" id="KW-1015">Disulfide bond</keyword>
<evidence type="ECO:0000256" key="5">
    <source>
        <dbReference type="ARBA" id="ARBA00022692"/>
    </source>
</evidence>
<evidence type="ECO:0000256" key="1">
    <source>
        <dbReference type="ARBA" id="ARBA00004167"/>
    </source>
</evidence>
<reference evidence="22 23" key="1">
    <citation type="journal article" date="2019" name="Nat. Plants">
        <title>Stout camphor tree genome fills gaps in understanding of flowering plant genome evolution.</title>
        <authorList>
            <person name="Chaw S.M."/>
            <person name="Liu Y.C."/>
            <person name="Wu Y.W."/>
            <person name="Wang H.Y."/>
            <person name="Lin C.I."/>
            <person name="Wu C.S."/>
            <person name="Ke H.M."/>
            <person name="Chang L.Y."/>
            <person name="Hsu C.Y."/>
            <person name="Yang H.T."/>
            <person name="Sudianto E."/>
            <person name="Hsu M.H."/>
            <person name="Wu K.P."/>
            <person name="Wang L.N."/>
            <person name="Leebens-Mack J.H."/>
            <person name="Tsai I.J."/>
        </authorList>
    </citation>
    <scope>NUCLEOTIDE SEQUENCE [LARGE SCALE GENOMIC DNA]</scope>
    <source>
        <strain evidence="23">cv. Chaw 1501</strain>
        <tissue evidence="22">Young leaves</tissue>
    </source>
</reference>
<accession>A0A443PC17</accession>
<dbReference type="AlphaFoldDB" id="A0A443PC17"/>
<dbReference type="SUPFAM" id="SSF56112">
    <property type="entry name" value="Protein kinase-like (PK-like)"/>
    <property type="match status" value="1"/>
</dbReference>
<feature type="chain" id="PRO_5019185182" description="non-specific serine/threonine protein kinase" evidence="19">
    <location>
        <begin position="28"/>
        <end position="849"/>
    </location>
</feature>
<dbReference type="CDD" id="cd23509">
    <property type="entry name" value="Gnk2-like"/>
    <property type="match status" value="3"/>
</dbReference>
<dbReference type="PROSITE" id="PS00107">
    <property type="entry name" value="PROTEIN_KINASE_ATP"/>
    <property type="match status" value="1"/>
</dbReference>
<keyword evidence="12" id="KW-0472">Membrane</keyword>
<dbReference type="InterPro" id="IPR017441">
    <property type="entry name" value="Protein_kinase_ATP_BS"/>
</dbReference>
<dbReference type="SMART" id="SM00220">
    <property type="entry name" value="S_TKc"/>
    <property type="match status" value="1"/>
</dbReference>
<evidence type="ECO:0000256" key="16">
    <source>
        <dbReference type="ARBA" id="ARBA00048679"/>
    </source>
</evidence>
<feature type="domain" description="Gnk2-homologous" evidence="21">
    <location>
        <begin position="134"/>
        <end position="238"/>
    </location>
</feature>
<feature type="domain" description="Gnk2-homologous" evidence="21">
    <location>
        <begin position="349"/>
        <end position="452"/>
    </location>
</feature>
<dbReference type="Proteomes" id="UP000283530">
    <property type="component" value="Unassembled WGS sequence"/>
</dbReference>
<dbReference type="PROSITE" id="PS00108">
    <property type="entry name" value="PROTEIN_KINASE_ST"/>
    <property type="match status" value="1"/>
</dbReference>
<dbReference type="InterPro" id="IPR011009">
    <property type="entry name" value="Kinase-like_dom_sf"/>
</dbReference>
<dbReference type="PANTHER" id="PTHR27002">
    <property type="entry name" value="RECEPTOR-LIKE SERINE/THREONINE-PROTEIN KINASE SD1-8"/>
    <property type="match status" value="1"/>
</dbReference>
<gene>
    <name evidence="22" type="ORF">CKAN_01731400</name>
</gene>
<keyword evidence="23" id="KW-1185">Reference proteome</keyword>
<dbReference type="EMBL" id="QPKB01000007">
    <property type="protein sequence ID" value="RWR88315.1"/>
    <property type="molecule type" value="Genomic_DNA"/>
</dbReference>
<dbReference type="InterPro" id="IPR008271">
    <property type="entry name" value="Ser/Thr_kinase_AS"/>
</dbReference>
<keyword evidence="5" id="KW-0812">Transmembrane</keyword>
<comment type="caution">
    <text evidence="22">The sequence shown here is derived from an EMBL/GenBank/DDBJ whole genome shotgun (WGS) entry which is preliminary data.</text>
</comment>
<feature type="region of interest" description="Disordered" evidence="18">
    <location>
        <begin position="465"/>
        <end position="513"/>
    </location>
</feature>
<evidence type="ECO:0000256" key="14">
    <source>
        <dbReference type="ARBA" id="ARBA00023180"/>
    </source>
</evidence>
<dbReference type="OrthoDB" id="784387at2759"/>
<keyword evidence="10 17" id="KW-0067">ATP-binding</keyword>
<dbReference type="Pfam" id="PF07714">
    <property type="entry name" value="PK_Tyr_Ser-Thr"/>
    <property type="match status" value="1"/>
</dbReference>
<proteinExistence type="predicted"/>
<dbReference type="PANTHER" id="PTHR27002:SF814">
    <property type="entry name" value="CYSTEINE-RICH RECEPTOR-LIKE PROTEIN KINASE 10"/>
    <property type="match status" value="1"/>
</dbReference>
<evidence type="ECO:0000256" key="2">
    <source>
        <dbReference type="ARBA" id="ARBA00012513"/>
    </source>
</evidence>
<evidence type="ECO:0000256" key="19">
    <source>
        <dbReference type="SAM" id="SignalP"/>
    </source>
</evidence>
<comment type="subcellular location">
    <subcellularLocation>
        <location evidence="1">Membrane</location>
        <topology evidence="1">Single-pass membrane protein</topology>
    </subcellularLocation>
</comment>
<evidence type="ECO:0000256" key="13">
    <source>
        <dbReference type="ARBA" id="ARBA00023157"/>
    </source>
</evidence>
<keyword evidence="8 17" id="KW-0547">Nucleotide-binding</keyword>
<evidence type="ECO:0000256" key="11">
    <source>
        <dbReference type="ARBA" id="ARBA00022989"/>
    </source>
</evidence>
<sequence length="849" mass="96848">MHTFRSLPFHFFLVLSCTQLFLDVVTADPISYNCSGYRYLPNTEFATNLDQLLLNLTSKSKDQNFYNYTVGDEPNRIYGLFQCRGDTNRHQCKTCIKISGAEIKQACPNSRQVIAWYDYCLLRYSDQFFFGHVDGPEFHYRNDKLGELSYEEKERVLGFVSKMVKQVPRRRPLMFATNSSSVQFSMFSLAQCNFDLSYEGCEKCLKHVMVETESCCAQYKGWQYHTPSCSVRYETYPFFNGSAPHDELQGILCPDDGTPSNPVFKIKLFLLLGNLTSIAVTSGFSKSVLGDDPNRLYGLAQCRENLAPENCLDCLDSAFYDLQQVCTNSTKAVLWYDNCYFRYSNESFYGIMEEEGLHTVSDLDDDYNINHPWNIYDVAENATKQLLMSADLQVVDEWSRNYHAQCTRDLDTSQCIDCLANLTARVTNCCLGKRSWRYLAVSCSIMYQTIFNSTDALAPAPQRIVVSDPPSLAPPPKERKKQTQLSFRDDLSPQMGVDLSHASMSGGRRRKKKTQNLPLIDLGTIKHATNNFSSENKLGEGGFGVVYKGTLPNGREVAVKRLSNGSKQGLNEFTNEVIYIAKLQHKNLVRLLSCCMEKQEKLLIYEYMPNRSLDAFLFDEDNRVQLYWRRRLNIISGIVRGLLYLHEDSRLKIIHRDLKASNILLDHEMNAKISDFGLARTFRENPGEDNTKYVVGTYGYMAPEYAMNGLFSVKSDVFSFGVLLLEIISGKRNNYQHFPDEAYNLLSYAWILWCDGKVMELIDPMLIDSSSVNDILRLINIGLLCVQEKAADRPTMSSVLLMLGSESMILPQPTQPPLYDWKRKVSLDQSLKPKTCSPNNLTITDFGPR</sequence>
<dbReference type="InterPro" id="IPR001245">
    <property type="entry name" value="Ser-Thr/Tyr_kinase_cat_dom"/>
</dbReference>
<evidence type="ECO:0000259" key="20">
    <source>
        <dbReference type="PROSITE" id="PS50011"/>
    </source>
</evidence>
<dbReference type="FunFam" id="3.30.200.20:FF:000195">
    <property type="entry name" value="G-type lectin S-receptor-like serine/threonine-protein kinase"/>
    <property type="match status" value="1"/>
</dbReference>
<dbReference type="InterPro" id="IPR002902">
    <property type="entry name" value="GNK2"/>
</dbReference>
<comment type="catalytic activity">
    <reaction evidence="15">
        <text>L-threonyl-[protein] + ATP = O-phospho-L-threonyl-[protein] + ADP + H(+)</text>
        <dbReference type="Rhea" id="RHEA:46608"/>
        <dbReference type="Rhea" id="RHEA-COMP:11060"/>
        <dbReference type="Rhea" id="RHEA-COMP:11605"/>
        <dbReference type="ChEBI" id="CHEBI:15378"/>
        <dbReference type="ChEBI" id="CHEBI:30013"/>
        <dbReference type="ChEBI" id="CHEBI:30616"/>
        <dbReference type="ChEBI" id="CHEBI:61977"/>
        <dbReference type="ChEBI" id="CHEBI:456216"/>
        <dbReference type="EC" id="2.7.11.1"/>
    </reaction>
</comment>
<dbReference type="Gene3D" id="3.30.200.20">
    <property type="entry name" value="Phosphorylase Kinase, domain 1"/>
    <property type="match status" value="1"/>
</dbReference>
<feature type="binding site" evidence="17">
    <location>
        <position position="560"/>
    </location>
    <ligand>
        <name>ATP</name>
        <dbReference type="ChEBI" id="CHEBI:30616"/>
    </ligand>
</feature>
<dbReference type="CDD" id="cd14066">
    <property type="entry name" value="STKc_IRAK"/>
    <property type="match status" value="1"/>
</dbReference>
<evidence type="ECO:0000256" key="17">
    <source>
        <dbReference type="PROSITE-ProRule" id="PRU10141"/>
    </source>
</evidence>
<evidence type="ECO:0000256" key="3">
    <source>
        <dbReference type="ARBA" id="ARBA00022527"/>
    </source>
</evidence>
<dbReference type="GO" id="GO:0005524">
    <property type="term" value="F:ATP binding"/>
    <property type="evidence" value="ECO:0007669"/>
    <property type="project" value="UniProtKB-UniRule"/>
</dbReference>
<evidence type="ECO:0000256" key="9">
    <source>
        <dbReference type="ARBA" id="ARBA00022777"/>
    </source>
</evidence>
<dbReference type="Pfam" id="PF01657">
    <property type="entry name" value="Stress-antifung"/>
    <property type="match status" value="3"/>
</dbReference>
<keyword evidence="9 22" id="KW-0418">Kinase</keyword>
<evidence type="ECO:0000259" key="21">
    <source>
        <dbReference type="PROSITE" id="PS51473"/>
    </source>
</evidence>
<evidence type="ECO:0000256" key="4">
    <source>
        <dbReference type="ARBA" id="ARBA00022679"/>
    </source>
</evidence>
<comment type="catalytic activity">
    <reaction evidence="16">
        <text>L-seryl-[protein] + ATP = O-phospho-L-seryl-[protein] + ADP + H(+)</text>
        <dbReference type="Rhea" id="RHEA:17989"/>
        <dbReference type="Rhea" id="RHEA-COMP:9863"/>
        <dbReference type="Rhea" id="RHEA-COMP:11604"/>
        <dbReference type="ChEBI" id="CHEBI:15378"/>
        <dbReference type="ChEBI" id="CHEBI:29999"/>
        <dbReference type="ChEBI" id="CHEBI:30616"/>
        <dbReference type="ChEBI" id="CHEBI:83421"/>
        <dbReference type="ChEBI" id="CHEBI:456216"/>
        <dbReference type="EC" id="2.7.11.1"/>
    </reaction>
</comment>
<feature type="signal peptide" evidence="19">
    <location>
        <begin position="1"/>
        <end position="27"/>
    </location>
</feature>
<evidence type="ECO:0000256" key="12">
    <source>
        <dbReference type="ARBA" id="ARBA00023136"/>
    </source>
</evidence>
<feature type="domain" description="Gnk2-homologous" evidence="21">
    <location>
        <begin position="27"/>
        <end position="129"/>
    </location>
</feature>
<dbReference type="InterPro" id="IPR000719">
    <property type="entry name" value="Prot_kinase_dom"/>
</dbReference>
<keyword evidence="7" id="KW-0677">Repeat</keyword>
<dbReference type="PROSITE" id="PS50011">
    <property type="entry name" value="PROTEIN_KINASE_DOM"/>
    <property type="match status" value="1"/>
</dbReference>
<name>A0A443PC17_9MAGN</name>
<evidence type="ECO:0000256" key="10">
    <source>
        <dbReference type="ARBA" id="ARBA00022840"/>
    </source>
</evidence>
<evidence type="ECO:0000256" key="6">
    <source>
        <dbReference type="ARBA" id="ARBA00022729"/>
    </source>
</evidence>
<keyword evidence="6 19" id="KW-0732">Signal</keyword>
<dbReference type="GO" id="GO:0005886">
    <property type="term" value="C:plasma membrane"/>
    <property type="evidence" value="ECO:0007669"/>
    <property type="project" value="TreeGrafter"/>
</dbReference>
<evidence type="ECO:0000313" key="22">
    <source>
        <dbReference type="EMBL" id="RWR88315.1"/>
    </source>
</evidence>
<keyword evidence="4" id="KW-0808">Transferase</keyword>
<dbReference type="PROSITE" id="PS51473">
    <property type="entry name" value="GNK2"/>
    <property type="match status" value="4"/>
</dbReference>
<evidence type="ECO:0000256" key="18">
    <source>
        <dbReference type="SAM" id="MobiDB-lite"/>
    </source>
</evidence>
<dbReference type="PROSITE" id="PS51257">
    <property type="entry name" value="PROKAR_LIPOPROTEIN"/>
    <property type="match status" value="1"/>
</dbReference>
<feature type="domain" description="Protein kinase" evidence="20">
    <location>
        <begin position="532"/>
        <end position="809"/>
    </location>
</feature>
<evidence type="ECO:0000256" key="7">
    <source>
        <dbReference type="ARBA" id="ARBA00022737"/>
    </source>
</evidence>
<evidence type="ECO:0000256" key="8">
    <source>
        <dbReference type="ARBA" id="ARBA00022741"/>
    </source>
</evidence>
<evidence type="ECO:0000313" key="23">
    <source>
        <dbReference type="Proteomes" id="UP000283530"/>
    </source>
</evidence>
<feature type="domain" description="Gnk2-homologous" evidence="21">
    <location>
        <begin position="246"/>
        <end position="348"/>
    </location>
</feature>
<dbReference type="EC" id="2.7.11.1" evidence="2"/>
<protein>
    <recommendedName>
        <fullName evidence="2">non-specific serine/threonine protein kinase</fullName>
        <ecNumber evidence="2">2.7.11.1</ecNumber>
    </recommendedName>
</protein>
<evidence type="ECO:0000256" key="15">
    <source>
        <dbReference type="ARBA" id="ARBA00047899"/>
    </source>
</evidence>
<dbReference type="FunFam" id="1.10.510.10:FF:000060">
    <property type="entry name" value="G-type lectin S-receptor-like serine/threonine-protein kinase"/>
    <property type="match status" value="1"/>
</dbReference>